<keyword evidence="2" id="KW-1185">Reference proteome</keyword>
<protein>
    <submittedName>
        <fullName evidence="1">Uncharacterized protein</fullName>
    </submittedName>
</protein>
<comment type="caution">
    <text evidence="1">The sequence shown here is derived from an EMBL/GenBank/DDBJ whole genome shotgun (WGS) entry which is preliminary data.</text>
</comment>
<accession>A0ABP1QCV7</accession>
<evidence type="ECO:0000313" key="1">
    <source>
        <dbReference type="EMBL" id="CAL8098475.1"/>
    </source>
</evidence>
<dbReference type="EMBL" id="CAXLJM020000030">
    <property type="protein sequence ID" value="CAL8098475.1"/>
    <property type="molecule type" value="Genomic_DNA"/>
</dbReference>
<sequence length="217" mass="23515">MSDFDKAIQATKVLELQVAQLHVDVQTHDPKKVTLQNINDDRAILKSFENCVWEQNVTLANAAKDDDEVKTAASRLNIIRKYIRVCLQILSTLEASLPPKPAATPAPTIATCNAKHNSLLHLPKVAPEDQANKVETHGEIKEAPASPIVKPDSSGIPASAPSRVAEDSFYVDDLMGGAQGTHDGQLVQQQLSNMMSLGCLDIRIHVLISSSASQHMP</sequence>
<evidence type="ECO:0000313" key="2">
    <source>
        <dbReference type="Proteomes" id="UP001642540"/>
    </source>
</evidence>
<dbReference type="Proteomes" id="UP001642540">
    <property type="component" value="Unassembled WGS sequence"/>
</dbReference>
<reference evidence="1 2" key="1">
    <citation type="submission" date="2024-08" db="EMBL/GenBank/DDBJ databases">
        <authorList>
            <person name="Cucini C."/>
            <person name="Frati F."/>
        </authorList>
    </citation>
    <scope>NUCLEOTIDE SEQUENCE [LARGE SCALE GENOMIC DNA]</scope>
</reference>
<name>A0ABP1QCV7_9HEXA</name>
<organism evidence="1 2">
    <name type="scientific">Orchesella dallaii</name>
    <dbReference type="NCBI Taxonomy" id="48710"/>
    <lineage>
        <taxon>Eukaryota</taxon>
        <taxon>Metazoa</taxon>
        <taxon>Ecdysozoa</taxon>
        <taxon>Arthropoda</taxon>
        <taxon>Hexapoda</taxon>
        <taxon>Collembola</taxon>
        <taxon>Entomobryomorpha</taxon>
        <taxon>Entomobryoidea</taxon>
        <taxon>Orchesellidae</taxon>
        <taxon>Orchesellinae</taxon>
        <taxon>Orchesella</taxon>
    </lineage>
</organism>
<gene>
    <name evidence="1" type="ORF">ODALV1_LOCUS9949</name>
</gene>
<proteinExistence type="predicted"/>